<proteinExistence type="predicted"/>
<reference evidence="1 2" key="2">
    <citation type="submission" date="2018-10" db="EMBL/GenBank/DDBJ databases">
        <authorList>
            <consortium name="Pathogen Informatics"/>
        </authorList>
    </citation>
    <scope>NUCLEOTIDE SEQUENCE [LARGE SCALE GENOMIC DNA]</scope>
</reference>
<evidence type="ECO:0000313" key="2">
    <source>
        <dbReference type="Proteomes" id="UP000274131"/>
    </source>
</evidence>
<keyword evidence="2" id="KW-1185">Reference proteome</keyword>
<name>A0A0N4V0F2_ENTVE</name>
<gene>
    <name evidence="1" type="ORF">EVEC_LOCUS3102</name>
</gene>
<dbReference type="InterPro" id="IPR000557">
    <property type="entry name" value="Calponin_repeat"/>
</dbReference>
<accession>A0A0N4V0F2</accession>
<reference evidence="3" key="1">
    <citation type="submission" date="2017-02" db="UniProtKB">
        <authorList>
            <consortium name="WormBaseParasite"/>
        </authorList>
    </citation>
    <scope>IDENTIFICATION</scope>
</reference>
<dbReference type="EMBL" id="UXUI01007510">
    <property type="protein sequence ID" value="VDD87959.1"/>
    <property type="molecule type" value="Genomic_DNA"/>
</dbReference>
<dbReference type="Proteomes" id="UP000274131">
    <property type="component" value="Unassembled WGS sequence"/>
</dbReference>
<evidence type="ECO:0000313" key="3">
    <source>
        <dbReference type="WBParaSite" id="EVEC_0000339401-mRNA-1"/>
    </source>
</evidence>
<dbReference type="AlphaFoldDB" id="A0A0N4V0F2"/>
<evidence type="ECO:0000313" key="1">
    <source>
        <dbReference type="EMBL" id="VDD87959.1"/>
    </source>
</evidence>
<dbReference type="Pfam" id="PF00402">
    <property type="entry name" value="Calponin"/>
    <property type="match status" value="1"/>
</dbReference>
<sequence length="263" mass="29419">MSIHLHCCSFCRLKYSDFQDQLRREQEKKPRKKLILPPVIPWEYGSNKFASQKGTGGFGCLRNATVSVTSSKELSESSDGVIPRFGCPPLWDKELGSQSGLIPFGGIREHALKIQDKEGERRKDIHRLANRESESILKLWAQPNPDAKIAKPFGHKRNEVTEVVGGRRFSAQELQASRAAIPRFQDPRNTIAARAEKEHKKKVSSGSLVIPHPFAHLAVPQPRIHSVSDTKSFVVDSASSDSSKNGEELTAEQYMAWLGGQYF</sequence>
<dbReference type="WBParaSite" id="EVEC_0000339401-mRNA-1">
    <property type="protein sequence ID" value="EVEC_0000339401-mRNA-1"/>
    <property type="gene ID" value="EVEC_0000339401"/>
</dbReference>
<dbReference type="PROSITE" id="PS51122">
    <property type="entry name" value="CALPONIN_2"/>
    <property type="match status" value="1"/>
</dbReference>
<dbReference type="OrthoDB" id="5827459at2759"/>
<organism evidence="3">
    <name type="scientific">Enterobius vermicularis</name>
    <name type="common">Human pinworm</name>
    <dbReference type="NCBI Taxonomy" id="51028"/>
    <lineage>
        <taxon>Eukaryota</taxon>
        <taxon>Metazoa</taxon>
        <taxon>Ecdysozoa</taxon>
        <taxon>Nematoda</taxon>
        <taxon>Chromadorea</taxon>
        <taxon>Rhabditida</taxon>
        <taxon>Spirurina</taxon>
        <taxon>Oxyuridomorpha</taxon>
        <taxon>Oxyuroidea</taxon>
        <taxon>Oxyuridae</taxon>
        <taxon>Enterobius</taxon>
    </lineage>
</organism>
<protein>
    <submittedName>
        <fullName evidence="3">Calponin-homology (CH) domain-containing protein</fullName>
    </submittedName>
</protein>